<sequence length="78" mass="8920">MTKESRGSHFSPNVYAHSLLPYKIIKINKVHSSPSTTTDWNTLGLLEQPVREDQQWLAWTHVALSATLTAVWVTRSTW</sequence>
<accession>A0AAN8HZ20</accession>
<dbReference type="Proteomes" id="UP001331515">
    <property type="component" value="Unassembled WGS sequence"/>
</dbReference>
<name>A0AAN8HZ20_CHAGU</name>
<reference evidence="1 2" key="1">
    <citation type="journal article" date="2023" name="Mol. Biol. Evol.">
        <title>Genomics of Secondarily Temperate Adaptation in the Only Non-Antarctic Icefish.</title>
        <authorList>
            <person name="Rivera-Colon A.G."/>
            <person name="Rayamajhi N."/>
            <person name="Minhas B.F."/>
            <person name="Madrigal G."/>
            <person name="Bilyk K.T."/>
            <person name="Yoon V."/>
            <person name="Hune M."/>
            <person name="Gregory S."/>
            <person name="Cheng C.H.C."/>
            <person name="Catchen J.M."/>
        </authorList>
    </citation>
    <scope>NUCLEOTIDE SEQUENCE [LARGE SCALE GENOMIC DNA]</scope>
    <source>
        <tissue evidence="1">White muscle</tissue>
    </source>
</reference>
<evidence type="ECO:0000313" key="1">
    <source>
        <dbReference type="EMBL" id="KAK5934384.1"/>
    </source>
</evidence>
<keyword evidence="2" id="KW-1185">Reference proteome</keyword>
<evidence type="ECO:0000313" key="2">
    <source>
        <dbReference type="Proteomes" id="UP001331515"/>
    </source>
</evidence>
<protein>
    <submittedName>
        <fullName evidence="1">Uncharacterized protein</fullName>
    </submittedName>
</protein>
<proteinExistence type="predicted"/>
<gene>
    <name evidence="1" type="ORF">CgunFtcFv8_014788</name>
</gene>
<dbReference type="AlphaFoldDB" id="A0AAN8HZ20"/>
<comment type="caution">
    <text evidence="1">The sequence shown here is derived from an EMBL/GenBank/DDBJ whole genome shotgun (WGS) entry which is preliminary data.</text>
</comment>
<organism evidence="1 2">
    <name type="scientific">Champsocephalus gunnari</name>
    <name type="common">Mackerel icefish</name>
    <dbReference type="NCBI Taxonomy" id="52237"/>
    <lineage>
        <taxon>Eukaryota</taxon>
        <taxon>Metazoa</taxon>
        <taxon>Chordata</taxon>
        <taxon>Craniata</taxon>
        <taxon>Vertebrata</taxon>
        <taxon>Euteleostomi</taxon>
        <taxon>Actinopterygii</taxon>
        <taxon>Neopterygii</taxon>
        <taxon>Teleostei</taxon>
        <taxon>Neoteleostei</taxon>
        <taxon>Acanthomorphata</taxon>
        <taxon>Eupercaria</taxon>
        <taxon>Perciformes</taxon>
        <taxon>Notothenioidei</taxon>
        <taxon>Channichthyidae</taxon>
        <taxon>Champsocephalus</taxon>
    </lineage>
</organism>
<dbReference type="EMBL" id="JAURVH010001514">
    <property type="protein sequence ID" value="KAK5934384.1"/>
    <property type="molecule type" value="Genomic_DNA"/>
</dbReference>